<comment type="caution">
    <text evidence="2">The sequence shown here is derived from an EMBL/GenBank/DDBJ whole genome shotgun (WGS) entry which is preliminary data.</text>
</comment>
<dbReference type="InterPro" id="IPR011050">
    <property type="entry name" value="Pectin_lyase_fold/virulence"/>
</dbReference>
<keyword evidence="3" id="KW-1185">Reference proteome</keyword>
<organism evidence="2 3">
    <name type="scientific">Winogradskyella wandonensis</name>
    <dbReference type="NCBI Taxonomy" id="1442586"/>
    <lineage>
        <taxon>Bacteria</taxon>
        <taxon>Pseudomonadati</taxon>
        <taxon>Bacteroidota</taxon>
        <taxon>Flavobacteriia</taxon>
        <taxon>Flavobacteriales</taxon>
        <taxon>Flavobacteriaceae</taxon>
        <taxon>Winogradskyella</taxon>
    </lineage>
</organism>
<sequence>MKKFILVIVSLSFSSLSSFSQNLIAVQNNNTPQFFSDANEAFDAAVEGDTLYFPAGTFSLNQTIDKTLHIVGVGHNTNSTAATGSTVFSGASQQLPQLIYVSGGGGTVTGISFSSVSASALANIRVDSNIGNLLVDRVYISGRIMFYTGIAENIFILRSIIGTLDLRTQNSNEPSGLISNNILLGRPHYVNNIQIDSNNFLSTPSTGFPVLYANGSSVVNNIFLTFQSNITSSSSNSIFRNNFGLTIAGNSGSNFGSNNLFDSSIDENNIFVNYINSSSVVSYNYDMNFPEGSPLLTSGTSGGQIGIYGGRFPWKDGSIPFNPHIVSKNISGTTDENGNLQVQIEVQAQGN</sequence>
<protein>
    <recommendedName>
        <fullName evidence="4">Pectate lyase-like protein</fullName>
    </recommendedName>
</protein>
<dbReference type="InterPro" id="IPR012334">
    <property type="entry name" value="Pectin_lyas_fold"/>
</dbReference>
<dbReference type="Gene3D" id="2.160.20.10">
    <property type="entry name" value="Single-stranded right-handed beta-helix, Pectin lyase-like"/>
    <property type="match status" value="1"/>
</dbReference>
<evidence type="ECO:0000313" key="3">
    <source>
        <dbReference type="Proteomes" id="UP000295714"/>
    </source>
</evidence>
<dbReference type="OrthoDB" id="1085134at2"/>
<evidence type="ECO:0008006" key="4">
    <source>
        <dbReference type="Google" id="ProtNLM"/>
    </source>
</evidence>
<reference evidence="2 3" key="1">
    <citation type="journal article" date="2015" name="Stand. Genomic Sci.">
        <title>Genomic Encyclopedia of Bacterial and Archaeal Type Strains, Phase III: the genomes of soil and plant-associated and newly described type strains.</title>
        <authorList>
            <person name="Whitman W.B."/>
            <person name="Woyke T."/>
            <person name="Klenk H.P."/>
            <person name="Zhou Y."/>
            <person name="Lilburn T.G."/>
            <person name="Beck B.J."/>
            <person name="De Vos P."/>
            <person name="Vandamme P."/>
            <person name="Eisen J.A."/>
            <person name="Garrity G."/>
            <person name="Hugenholtz P."/>
            <person name="Kyrpides N.C."/>
        </authorList>
    </citation>
    <scope>NUCLEOTIDE SEQUENCE [LARGE SCALE GENOMIC DNA]</scope>
    <source>
        <strain evidence="2 3">CECT 8445</strain>
    </source>
</reference>
<dbReference type="Proteomes" id="UP000295714">
    <property type="component" value="Unassembled WGS sequence"/>
</dbReference>
<feature type="signal peptide" evidence="1">
    <location>
        <begin position="1"/>
        <end position="20"/>
    </location>
</feature>
<proteinExistence type="predicted"/>
<evidence type="ECO:0000313" key="2">
    <source>
        <dbReference type="EMBL" id="TCK67239.1"/>
    </source>
</evidence>
<dbReference type="RefSeq" id="WP_132704234.1">
    <property type="nucleotide sequence ID" value="NZ_SMGI01000002.1"/>
</dbReference>
<feature type="chain" id="PRO_5020817003" description="Pectate lyase-like protein" evidence="1">
    <location>
        <begin position="21"/>
        <end position="351"/>
    </location>
</feature>
<keyword evidence="1" id="KW-0732">Signal</keyword>
<accession>A0A4R1KSJ0</accession>
<gene>
    <name evidence="2" type="ORF">DFQ05_1012</name>
</gene>
<dbReference type="AlphaFoldDB" id="A0A4R1KSJ0"/>
<dbReference type="EMBL" id="SMGI01000002">
    <property type="protein sequence ID" value="TCK67239.1"/>
    <property type="molecule type" value="Genomic_DNA"/>
</dbReference>
<evidence type="ECO:0000256" key="1">
    <source>
        <dbReference type="SAM" id="SignalP"/>
    </source>
</evidence>
<dbReference type="SUPFAM" id="SSF51126">
    <property type="entry name" value="Pectin lyase-like"/>
    <property type="match status" value="1"/>
</dbReference>
<name>A0A4R1KSJ0_9FLAO</name>